<feature type="binding site" evidence="7">
    <location>
        <position position="50"/>
    </location>
    <ligand>
        <name>Mg(2+)</name>
        <dbReference type="ChEBI" id="CHEBI:18420"/>
    </ligand>
</feature>
<keyword evidence="1 7" id="KW-0028">Amino-acid biosynthesis</keyword>
<dbReference type="UniPathway" id="UPA00053">
    <property type="reaction ID" value="UER00088"/>
</dbReference>
<evidence type="ECO:0000256" key="3">
    <source>
        <dbReference type="ARBA" id="ARBA00022741"/>
    </source>
</evidence>
<dbReference type="GO" id="GO:0009073">
    <property type="term" value="P:aromatic amino acid family biosynthetic process"/>
    <property type="evidence" value="ECO:0007669"/>
    <property type="project" value="UniProtKB-KW"/>
</dbReference>
<protein>
    <recommendedName>
        <fullName evidence="7">Shikimate kinase</fullName>
        <shortName evidence="7">SK</shortName>
        <ecNumber evidence="7">2.7.1.71</ecNumber>
    </recommendedName>
</protein>
<organism evidence="9 10">
    <name type="scientific">Pseudoroseicyclus tamaricis</name>
    <dbReference type="NCBI Taxonomy" id="2705421"/>
    <lineage>
        <taxon>Bacteria</taxon>
        <taxon>Pseudomonadati</taxon>
        <taxon>Pseudomonadota</taxon>
        <taxon>Alphaproteobacteria</taxon>
        <taxon>Rhodobacterales</taxon>
        <taxon>Paracoccaceae</taxon>
        <taxon>Pseudoroseicyclus</taxon>
    </lineage>
</organism>
<keyword evidence="6 7" id="KW-0057">Aromatic amino acid biosynthesis</keyword>
<evidence type="ECO:0000256" key="4">
    <source>
        <dbReference type="ARBA" id="ARBA00022777"/>
    </source>
</evidence>
<evidence type="ECO:0000313" key="10">
    <source>
        <dbReference type="Proteomes" id="UP000474757"/>
    </source>
</evidence>
<dbReference type="InterPro" id="IPR031322">
    <property type="entry name" value="Shikimate/glucono_kinase"/>
</dbReference>
<keyword evidence="5 7" id="KW-0067">ATP-binding</keyword>
<evidence type="ECO:0000256" key="7">
    <source>
        <dbReference type="HAMAP-Rule" id="MF_00109"/>
    </source>
</evidence>
<dbReference type="InterPro" id="IPR027417">
    <property type="entry name" value="P-loop_NTPase"/>
</dbReference>
<comment type="similarity">
    <text evidence="7">Belongs to the shikimate kinase family.</text>
</comment>
<dbReference type="NCBIfam" id="NF010552">
    <property type="entry name" value="PRK13946.1"/>
    <property type="match status" value="1"/>
</dbReference>
<dbReference type="PANTHER" id="PTHR21087:SF16">
    <property type="entry name" value="SHIKIMATE KINASE 1, CHLOROPLASTIC"/>
    <property type="match status" value="1"/>
</dbReference>
<dbReference type="AlphaFoldDB" id="A0A6B2JTZ5"/>
<sequence length="212" mass="22725">MHKLCSRQPWRGATSGGGQVSGNQDPAARTGALRLRRSVALVGMMGSGKTAIGRALALRLGVPFVDSDAAIEEAAQASIPEIFARDGESFFRDREAAVIFRLLAGPPVILSTGGGAYLAERNREAISEAGVAMWLDADVATLWERVRHKSGRPLLATANPRQTLAELEAARRPVYEMAELRVPSVARASIEETATRALAVLRSRPDILETPT</sequence>
<feature type="binding site" evidence="7">
    <location>
        <position position="114"/>
    </location>
    <ligand>
        <name>substrate</name>
    </ligand>
</feature>
<reference evidence="9 10" key="1">
    <citation type="submission" date="2020-02" db="EMBL/GenBank/DDBJ databases">
        <title>Pseudoroseicyclus tamarix, sp. nov., isolated from offshore sediment of a Tamarix chinensis forest.</title>
        <authorList>
            <person name="Gai Y."/>
        </authorList>
    </citation>
    <scope>NUCLEOTIDE SEQUENCE [LARGE SCALE GENOMIC DNA]</scope>
    <source>
        <strain evidence="9 10">CLL3-39</strain>
    </source>
</reference>
<keyword evidence="7" id="KW-0963">Cytoplasm</keyword>
<evidence type="ECO:0000256" key="2">
    <source>
        <dbReference type="ARBA" id="ARBA00022679"/>
    </source>
</evidence>
<feature type="binding site" evidence="7">
    <location>
        <begin position="46"/>
        <end position="51"/>
    </location>
    <ligand>
        <name>ATP</name>
        <dbReference type="ChEBI" id="CHEBI:30616"/>
    </ligand>
</feature>
<dbReference type="PANTHER" id="PTHR21087">
    <property type="entry name" value="SHIKIMATE KINASE"/>
    <property type="match status" value="1"/>
</dbReference>
<evidence type="ECO:0000256" key="8">
    <source>
        <dbReference type="SAM" id="MobiDB-lite"/>
    </source>
</evidence>
<comment type="caution">
    <text evidence="9">The sequence shown here is derived from an EMBL/GenBank/DDBJ whole genome shotgun (WGS) entry which is preliminary data.</text>
</comment>
<evidence type="ECO:0000256" key="5">
    <source>
        <dbReference type="ARBA" id="ARBA00022840"/>
    </source>
</evidence>
<feature type="region of interest" description="Disordered" evidence="8">
    <location>
        <begin position="1"/>
        <end position="27"/>
    </location>
</feature>
<dbReference type="Pfam" id="PF01202">
    <property type="entry name" value="SKI"/>
    <property type="match status" value="1"/>
</dbReference>
<dbReference type="GO" id="GO:0004765">
    <property type="term" value="F:shikimate kinase activity"/>
    <property type="evidence" value="ECO:0007669"/>
    <property type="project" value="UniProtKB-UniRule"/>
</dbReference>
<dbReference type="GO" id="GO:0005524">
    <property type="term" value="F:ATP binding"/>
    <property type="evidence" value="ECO:0007669"/>
    <property type="project" value="UniProtKB-UniRule"/>
</dbReference>
<keyword evidence="10" id="KW-1185">Reference proteome</keyword>
<dbReference type="GO" id="GO:0009423">
    <property type="term" value="P:chorismate biosynthetic process"/>
    <property type="evidence" value="ECO:0007669"/>
    <property type="project" value="UniProtKB-UniRule"/>
</dbReference>
<keyword evidence="2 7" id="KW-0808">Transferase</keyword>
<feature type="binding site" evidence="7">
    <location>
        <position position="171"/>
    </location>
    <ligand>
        <name>substrate</name>
    </ligand>
</feature>
<evidence type="ECO:0000313" key="9">
    <source>
        <dbReference type="EMBL" id="NDV01530.1"/>
    </source>
</evidence>
<gene>
    <name evidence="7" type="primary">aroK</name>
    <name evidence="9" type="ORF">GZA08_11200</name>
</gene>
<evidence type="ECO:0000256" key="1">
    <source>
        <dbReference type="ARBA" id="ARBA00022605"/>
    </source>
</evidence>
<feature type="binding site" evidence="7">
    <location>
        <position position="152"/>
    </location>
    <ligand>
        <name>ATP</name>
        <dbReference type="ChEBI" id="CHEBI:30616"/>
    </ligand>
</feature>
<comment type="caution">
    <text evidence="7">Lacks conserved residue(s) required for the propagation of feature annotation.</text>
</comment>
<comment type="subunit">
    <text evidence="7">Monomer.</text>
</comment>
<evidence type="ECO:0000256" key="6">
    <source>
        <dbReference type="ARBA" id="ARBA00023141"/>
    </source>
</evidence>
<keyword evidence="3 7" id="KW-0547">Nucleotide-binding</keyword>
<dbReference type="SUPFAM" id="SSF52540">
    <property type="entry name" value="P-loop containing nucleoside triphosphate hydrolases"/>
    <property type="match status" value="1"/>
</dbReference>
<comment type="cofactor">
    <cofactor evidence="7">
        <name>Mg(2+)</name>
        <dbReference type="ChEBI" id="CHEBI:18420"/>
    </cofactor>
    <text evidence="7">Binds 1 Mg(2+) ion per subunit.</text>
</comment>
<dbReference type="InterPro" id="IPR000623">
    <property type="entry name" value="Shikimate_kinase/TSH1"/>
</dbReference>
<comment type="subcellular location">
    <subcellularLocation>
        <location evidence="7">Cytoplasm</location>
    </subcellularLocation>
</comment>
<dbReference type="EMBL" id="JAAGAB010000002">
    <property type="protein sequence ID" value="NDV01530.1"/>
    <property type="molecule type" value="Genomic_DNA"/>
</dbReference>
<feature type="binding site" evidence="7">
    <location>
        <position position="68"/>
    </location>
    <ligand>
        <name>substrate</name>
    </ligand>
</feature>
<dbReference type="PRINTS" id="PR01100">
    <property type="entry name" value="SHIKIMTKNASE"/>
</dbReference>
<dbReference type="HAMAP" id="MF_00109">
    <property type="entry name" value="Shikimate_kinase"/>
    <property type="match status" value="1"/>
</dbReference>
<proteinExistence type="inferred from homology"/>
<dbReference type="GO" id="GO:0005829">
    <property type="term" value="C:cytosol"/>
    <property type="evidence" value="ECO:0007669"/>
    <property type="project" value="TreeGrafter"/>
</dbReference>
<accession>A0A6B2JTZ5</accession>
<dbReference type="Gene3D" id="3.40.50.300">
    <property type="entry name" value="P-loop containing nucleotide triphosphate hydrolases"/>
    <property type="match status" value="1"/>
</dbReference>
<dbReference type="Proteomes" id="UP000474757">
    <property type="component" value="Unassembled WGS sequence"/>
</dbReference>
<dbReference type="GO" id="GO:0008652">
    <property type="term" value="P:amino acid biosynthetic process"/>
    <property type="evidence" value="ECO:0007669"/>
    <property type="project" value="UniProtKB-KW"/>
</dbReference>
<feature type="binding site" evidence="7">
    <location>
        <position position="92"/>
    </location>
    <ligand>
        <name>substrate</name>
    </ligand>
</feature>
<dbReference type="GO" id="GO:0000287">
    <property type="term" value="F:magnesium ion binding"/>
    <property type="evidence" value="ECO:0007669"/>
    <property type="project" value="UniProtKB-UniRule"/>
</dbReference>
<dbReference type="EC" id="2.7.1.71" evidence="7"/>
<dbReference type="CDD" id="cd00464">
    <property type="entry name" value="SK"/>
    <property type="match status" value="1"/>
</dbReference>
<comment type="pathway">
    <text evidence="7">Metabolic intermediate biosynthesis; chorismate biosynthesis; chorismate from D-erythrose 4-phosphate and phosphoenolpyruvate: step 5/7.</text>
</comment>
<keyword evidence="7" id="KW-0479">Metal-binding</keyword>
<keyword evidence="7" id="KW-0460">Magnesium</keyword>
<comment type="catalytic activity">
    <reaction evidence="7">
        <text>shikimate + ATP = 3-phosphoshikimate + ADP + H(+)</text>
        <dbReference type="Rhea" id="RHEA:13121"/>
        <dbReference type="ChEBI" id="CHEBI:15378"/>
        <dbReference type="ChEBI" id="CHEBI:30616"/>
        <dbReference type="ChEBI" id="CHEBI:36208"/>
        <dbReference type="ChEBI" id="CHEBI:145989"/>
        <dbReference type="ChEBI" id="CHEBI:456216"/>
        <dbReference type="EC" id="2.7.1.71"/>
    </reaction>
</comment>
<keyword evidence="4 7" id="KW-0418">Kinase</keyword>
<comment type="function">
    <text evidence="7">Catalyzes the specific phosphorylation of the 3-hydroxyl group of shikimic acid using ATP as a cosubstrate.</text>
</comment>
<name>A0A6B2JTZ5_9RHOB</name>